<comment type="caution">
    <text evidence="1">The sequence shown here is derived from an EMBL/GenBank/DDBJ whole genome shotgun (WGS) entry which is preliminary data.</text>
</comment>
<sequence>MPKDDKLSLDDYVSFFDSNKQIDLVAKKLMQIISMHGFVKSKPYPKNAVIDAIKSIDLMEPSRSTLNDENISSNAFMTLEDVISDLKQLNWQECCVTSIQTVNSANYDSVLNATDAPLAGRKSKRLKTRQSVCSSAGSARVAGVGAEEDE</sequence>
<accession>A0ACB7XS50</accession>
<gene>
    <name evidence="1" type="ORF">Vadar_020701</name>
</gene>
<name>A0ACB7XS50_9ERIC</name>
<reference evidence="1 2" key="1">
    <citation type="journal article" date="2021" name="Hortic Res">
        <title>High-quality reference genome and annotation aids understanding of berry development for evergreen blueberry (Vaccinium darrowii).</title>
        <authorList>
            <person name="Yu J."/>
            <person name="Hulse-Kemp A.M."/>
            <person name="Babiker E."/>
            <person name="Staton M."/>
        </authorList>
    </citation>
    <scope>NUCLEOTIDE SEQUENCE [LARGE SCALE GENOMIC DNA]</scope>
    <source>
        <strain evidence="2">cv. NJ 8807/NJ 8810</strain>
        <tissue evidence="1">Young leaf</tissue>
    </source>
</reference>
<evidence type="ECO:0000313" key="1">
    <source>
        <dbReference type="EMBL" id="KAH7843781.1"/>
    </source>
</evidence>
<protein>
    <submittedName>
        <fullName evidence="1">Uncharacterized protein</fullName>
    </submittedName>
</protein>
<keyword evidence="2" id="KW-1185">Reference proteome</keyword>
<organism evidence="1 2">
    <name type="scientific">Vaccinium darrowii</name>
    <dbReference type="NCBI Taxonomy" id="229202"/>
    <lineage>
        <taxon>Eukaryota</taxon>
        <taxon>Viridiplantae</taxon>
        <taxon>Streptophyta</taxon>
        <taxon>Embryophyta</taxon>
        <taxon>Tracheophyta</taxon>
        <taxon>Spermatophyta</taxon>
        <taxon>Magnoliopsida</taxon>
        <taxon>eudicotyledons</taxon>
        <taxon>Gunneridae</taxon>
        <taxon>Pentapetalae</taxon>
        <taxon>asterids</taxon>
        <taxon>Ericales</taxon>
        <taxon>Ericaceae</taxon>
        <taxon>Vaccinioideae</taxon>
        <taxon>Vaccinieae</taxon>
        <taxon>Vaccinium</taxon>
    </lineage>
</organism>
<dbReference type="Proteomes" id="UP000828048">
    <property type="component" value="Chromosome 1"/>
</dbReference>
<evidence type="ECO:0000313" key="2">
    <source>
        <dbReference type="Proteomes" id="UP000828048"/>
    </source>
</evidence>
<dbReference type="EMBL" id="CM037151">
    <property type="protein sequence ID" value="KAH7843781.1"/>
    <property type="molecule type" value="Genomic_DNA"/>
</dbReference>
<proteinExistence type="predicted"/>